<feature type="non-terminal residue" evidence="1">
    <location>
        <position position="56"/>
    </location>
</feature>
<organism evidence="1 2">
    <name type="scientific">Azotobacter beijerinckii</name>
    <dbReference type="NCBI Taxonomy" id="170623"/>
    <lineage>
        <taxon>Bacteria</taxon>
        <taxon>Pseudomonadati</taxon>
        <taxon>Pseudomonadota</taxon>
        <taxon>Gammaproteobacteria</taxon>
        <taxon>Pseudomonadales</taxon>
        <taxon>Pseudomonadaceae</taxon>
        <taxon>Azotobacter</taxon>
    </lineage>
</organism>
<accession>A0A1H9T4D0</accession>
<dbReference type="Proteomes" id="UP000199267">
    <property type="component" value="Unassembled WGS sequence"/>
</dbReference>
<reference evidence="1 2" key="1">
    <citation type="submission" date="2016-10" db="EMBL/GenBank/DDBJ databases">
        <authorList>
            <person name="de Groot N.N."/>
        </authorList>
    </citation>
    <scope>NUCLEOTIDE SEQUENCE [LARGE SCALE GENOMIC DNA]</scope>
    <source>
        <strain evidence="1 2">DSM 378</strain>
    </source>
</reference>
<proteinExistence type="predicted"/>
<sequence length="56" mass="5755">MEKLFAFTPTDPHIQIGFEIAAGPGLEPLFSIDIAAGPGLEPPLSIEIAAGPGLEP</sequence>
<gene>
    <name evidence="1" type="ORF">SAMN04244573_04585</name>
</gene>
<protein>
    <submittedName>
        <fullName evidence="1">Uncharacterized protein</fullName>
    </submittedName>
</protein>
<evidence type="ECO:0000313" key="1">
    <source>
        <dbReference type="EMBL" id="SER92095.1"/>
    </source>
</evidence>
<dbReference type="AlphaFoldDB" id="A0A1H9T4D0"/>
<name>A0A1H9T4D0_9GAMM</name>
<evidence type="ECO:0000313" key="2">
    <source>
        <dbReference type="Proteomes" id="UP000199267"/>
    </source>
</evidence>
<dbReference type="EMBL" id="FOFJ01000127">
    <property type="protein sequence ID" value="SER92095.1"/>
    <property type="molecule type" value="Genomic_DNA"/>
</dbReference>